<keyword evidence="3" id="KW-1185">Reference proteome</keyword>
<proteinExistence type="predicted"/>
<dbReference type="InterPro" id="IPR056530">
    <property type="entry name" value="UBR4-like_dom"/>
</dbReference>
<dbReference type="AlphaFoldDB" id="A0A077ZBI3"/>
<protein>
    <recommendedName>
        <fullName evidence="1">E3 ubiquitin-protein ligase UBR4-like domain-containing protein</fullName>
    </recommendedName>
</protein>
<organism evidence="2 3">
    <name type="scientific">Trichuris trichiura</name>
    <name type="common">Whipworm</name>
    <name type="synonym">Trichocephalus trichiurus</name>
    <dbReference type="NCBI Taxonomy" id="36087"/>
    <lineage>
        <taxon>Eukaryota</taxon>
        <taxon>Metazoa</taxon>
        <taxon>Ecdysozoa</taxon>
        <taxon>Nematoda</taxon>
        <taxon>Enoplea</taxon>
        <taxon>Dorylaimia</taxon>
        <taxon>Trichinellida</taxon>
        <taxon>Trichuridae</taxon>
        <taxon>Trichuris</taxon>
    </lineage>
</organism>
<gene>
    <name evidence="2" type="ORF">TTRE_0000602101</name>
</gene>
<sequence>MIGFPFCSSLCNACNEVESPMALIKLQQLKEEAQFTTTSIRVKLTSYCEIAKLLLRISETRRKKSVRRISVYFSNHTISSAVELKRNDIWMLAREFPVTEGHSEVKMDFAVPFIARSLRIEFTLFHDKGIVEVLMCPRCSAVVRSQPGVCLSCGENALQCHKCRAINYNERDPFLCNSCGFCKYGKFDFALYCRRVPGVDQITNDDEWGKSVQRMYYLVEKAEQCIQAVNNSVTLLKYHMVLKETSGFQRELPVIVECPASTPGSSTELSAPVQAIGQCYGSDCRKAMEKLRAIHEARIMNALRLFHSAKRRHLRRN</sequence>
<dbReference type="SUPFAM" id="SSF161245">
    <property type="entry name" value="Zinc hairpin stack"/>
    <property type="match status" value="1"/>
</dbReference>
<evidence type="ECO:0000259" key="1">
    <source>
        <dbReference type="Pfam" id="PF24079"/>
    </source>
</evidence>
<dbReference type="PANTHER" id="PTHR21725:SF1">
    <property type="entry name" value="E3 UBIQUITIN-PROTEIN LIGASE UBR4"/>
    <property type="match status" value="1"/>
</dbReference>
<dbReference type="EMBL" id="HG806203">
    <property type="protein sequence ID" value="CDW57726.1"/>
    <property type="molecule type" value="Genomic_DNA"/>
</dbReference>
<reference evidence="2" key="2">
    <citation type="submission" date="2014-03" db="EMBL/GenBank/DDBJ databases">
        <title>The whipworm genome and dual-species transcriptomics of an intimate host-pathogen interaction.</title>
        <authorList>
            <person name="Foth B.J."/>
            <person name="Tsai I.J."/>
            <person name="Reid A.J."/>
            <person name="Bancroft A.J."/>
            <person name="Nichol S."/>
            <person name="Tracey A."/>
            <person name="Holroyd N."/>
            <person name="Cotton J.A."/>
            <person name="Stanley E.J."/>
            <person name="Zarowiecki M."/>
            <person name="Liu J.Z."/>
            <person name="Huckvale T."/>
            <person name="Cooper P.J."/>
            <person name="Grencis R.K."/>
            <person name="Berriman M."/>
        </authorList>
    </citation>
    <scope>NUCLEOTIDE SEQUENCE [LARGE SCALE GENOMIC DNA]</scope>
</reference>
<accession>A0A077ZBI3</accession>
<dbReference type="InterPro" id="IPR045189">
    <property type="entry name" value="UBR4-like"/>
</dbReference>
<feature type="domain" description="E3 ubiquitin-protein ligase UBR4-like" evidence="1">
    <location>
        <begin position="187"/>
        <end position="294"/>
    </location>
</feature>
<name>A0A077ZBI3_TRITR</name>
<dbReference type="Proteomes" id="UP000030665">
    <property type="component" value="Unassembled WGS sequence"/>
</dbReference>
<dbReference type="PANTHER" id="PTHR21725">
    <property type="entry name" value="E3 UBIQUITIN-PROTEIN LIGASE UBR4"/>
    <property type="match status" value="1"/>
</dbReference>
<dbReference type="Pfam" id="PF24079">
    <property type="entry name" value="UBR4"/>
    <property type="match status" value="1"/>
</dbReference>
<reference evidence="2" key="1">
    <citation type="submission" date="2014-01" db="EMBL/GenBank/DDBJ databases">
        <authorList>
            <person name="Aslett M."/>
        </authorList>
    </citation>
    <scope>NUCLEOTIDE SEQUENCE</scope>
</reference>
<evidence type="ECO:0000313" key="3">
    <source>
        <dbReference type="Proteomes" id="UP000030665"/>
    </source>
</evidence>
<dbReference type="InterPro" id="IPR037275">
    <property type="entry name" value="Znf_CTCHY_sf"/>
</dbReference>
<evidence type="ECO:0000313" key="2">
    <source>
        <dbReference type="EMBL" id="CDW57726.1"/>
    </source>
</evidence>
<dbReference type="OrthoDB" id="30336at2759"/>
<dbReference type="STRING" id="36087.A0A077ZBI3"/>